<dbReference type="PROSITE" id="PS51832">
    <property type="entry name" value="HD_GYP"/>
    <property type="match status" value="1"/>
</dbReference>
<evidence type="ECO:0000259" key="1">
    <source>
        <dbReference type="PROSITE" id="PS51832"/>
    </source>
</evidence>
<dbReference type="PANTHER" id="PTHR43155:SF2">
    <property type="entry name" value="CYCLIC DI-GMP PHOSPHODIESTERASE PA4108"/>
    <property type="match status" value="1"/>
</dbReference>
<proteinExistence type="predicted"/>
<dbReference type="SUPFAM" id="SSF109604">
    <property type="entry name" value="HD-domain/PDEase-like"/>
    <property type="match status" value="1"/>
</dbReference>
<dbReference type="SMART" id="SM00471">
    <property type="entry name" value="HDc"/>
    <property type="match status" value="1"/>
</dbReference>
<dbReference type="InterPro" id="IPR037522">
    <property type="entry name" value="HD_GYP_dom"/>
</dbReference>
<protein>
    <recommendedName>
        <fullName evidence="1">HD-GYP domain-containing protein</fullName>
    </recommendedName>
</protein>
<evidence type="ECO:0000313" key="2">
    <source>
        <dbReference type="EMBL" id="VAX06800.1"/>
    </source>
</evidence>
<dbReference type="NCBIfam" id="TIGR00277">
    <property type="entry name" value="HDIG"/>
    <property type="match status" value="1"/>
</dbReference>
<dbReference type="AlphaFoldDB" id="A0A3B1B911"/>
<gene>
    <name evidence="2" type="ORF">MNBD_ALPHA03-579</name>
</gene>
<feature type="domain" description="HD-GYP" evidence="1">
    <location>
        <begin position="171"/>
        <end position="363"/>
    </location>
</feature>
<name>A0A3B1B911_9ZZZZ</name>
<dbReference type="Gene3D" id="1.10.3210.10">
    <property type="entry name" value="Hypothetical protein af1432"/>
    <property type="match status" value="1"/>
</dbReference>
<dbReference type="InterPro" id="IPR006675">
    <property type="entry name" value="HDIG_dom"/>
</dbReference>
<organism evidence="2">
    <name type="scientific">hydrothermal vent metagenome</name>
    <dbReference type="NCBI Taxonomy" id="652676"/>
    <lineage>
        <taxon>unclassified sequences</taxon>
        <taxon>metagenomes</taxon>
        <taxon>ecological metagenomes</taxon>
    </lineage>
</organism>
<dbReference type="CDD" id="cd00077">
    <property type="entry name" value="HDc"/>
    <property type="match status" value="1"/>
</dbReference>
<dbReference type="PANTHER" id="PTHR43155">
    <property type="entry name" value="CYCLIC DI-GMP PHOSPHODIESTERASE PA4108-RELATED"/>
    <property type="match status" value="1"/>
</dbReference>
<dbReference type="Pfam" id="PF13487">
    <property type="entry name" value="HD_5"/>
    <property type="match status" value="1"/>
</dbReference>
<dbReference type="InterPro" id="IPR003607">
    <property type="entry name" value="HD/PDEase_dom"/>
</dbReference>
<sequence length="363" mass="40776">MLKNKHVTIVQDNNIHDRSFIDLVKRDHTIKLVDANSLSTEDFKDSLLVIAQVKLTDPEAIRPLRHKMSMLEENHVPVLFLLDDFNRREIVQANILGATDYVPYPCDEEYFIELVGKLVNIVVEQAWSKLSKTQESALKVSLKVVEKTFTNAASGLEISQDEVKDSCNLIIEATAKNGLTDWMNAIRQHHNYTYRHSMMVCGYLTSFGMLLGVQKTDLQTLAVGGLLHDIGKSITPVEILDKPSVLSPKEWDIMKEHALDSGNILENNQWPAEMVDIATHHHEKLDGSGYPHGLKGAKVSDLARMAAIADIFSGLIDRRSYKPAMSPERAIEIMLSMTDELDIPLVKAFRAVALTEQSTKTLY</sequence>
<dbReference type="EMBL" id="UOFW01000183">
    <property type="protein sequence ID" value="VAX06800.1"/>
    <property type="molecule type" value="Genomic_DNA"/>
</dbReference>
<accession>A0A3B1B911</accession>
<reference evidence="2" key="1">
    <citation type="submission" date="2018-06" db="EMBL/GenBank/DDBJ databases">
        <authorList>
            <person name="Zhirakovskaya E."/>
        </authorList>
    </citation>
    <scope>NUCLEOTIDE SEQUENCE</scope>
</reference>